<evidence type="ECO:0000313" key="4">
    <source>
        <dbReference type="Proteomes" id="UP000599109"/>
    </source>
</evidence>
<gene>
    <name evidence="3" type="ORF">JJ685_24340</name>
</gene>
<dbReference type="Gene3D" id="3.90.1340.10">
    <property type="entry name" value="Phage tail collar domain"/>
    <property type="match status" value="1"/>
</dbReference>
<reference evidence="3 4" key="1">
    <citation type="journal article" date="2017" name="Int. J. Syst. Evol. Microbiol.">
        <title>Ramlibacter monticola sp. nov., isolated from forest soil.</title>
        <authorList>
            <person name="Chaudhary D.K."/>
            <person name="Kim J."/>
        </authorList>
    </citation>
    <scope>NUCLEOTIDE SEQUENCE [LARGE SCALE GENOMIC DNA]</scope>
    <source>
        <strain evidence="3 4">KACC 19175</strain>
    </source>
</reference>
<accession>A0A937CVC5</accession>
<dbReference type="Proteomes" id="UP000599109">
    <property type="component" value="Unassembled WGS sequence"/>
</dbReference>
<name>A0A937CVC5_9BURK</name>
<evidence type="ECO:0000256" key="1">
    <source>
        <dbReference type="SAM" id="MobiDB-lite"/>
    </source>
</evidence>
<evidence type="ECO:0000259" key="2">
    <source>
        <dbReference type="Pfam" id="PF07484"/>
    </source>
</evidence>
<keyword evidence="4" id="KW-1185">Reference proteome</keyword>
<protein>
    <submittedName>
        <fullName evidence="3">Tail fiber protein</fullName>
    </submittedName>
</protein>
<dbReference type="InterPro" id="IPR037053">
    <property type="entry name" value="Phage_tail_collar_dom_sf"/>
</dbReference>
<dbReference type="EMBL" id="JAEQNE010000008">
    <property type="protein sequence ID" value="MBL0394291.1"/>
    <property type="molecule type" value="Genomic_DNA"/>
</dbReference>
<dbReference type="SUPFAM" id="SSF88874">
    <property type="entry name" value="Receptor-binding domain of short tail fibre protein gp12"/>
    <property type="match status" value="1"/>
</dbReference>
<feature type="region of interest" description="Disordered" evidence="1">
    <location>
        <begin position="283"/>
        <end position="314"/>
    </location>
</feature>
<organism evidence="3 4">
    <name type="scientific">Ramlibacter monticola</name>
    <dbReference type="NCBI Taxonomy" id="1926872"/>
    <lineage>
        <taxon>Bacteria</taxon>
        <taxon>Pseudomonadati</taxon>
        <taxon>Pseudomonadota</taxon>
        <taxon>Betaproteobacteria</taxon>
        <taxon>Burkholderiales</taxon>
        <taxon>Comamonadaceae</taxon>
        <taxon>Ramlibacter</taxon>
    </lineage>
</organism>
<dbReference type="AlphaFoldDB" id="A0A937CVC5"/>
<sequence>MPRNSSGNYTLPAGNPVQPETLIETAWANPTLADIAAALTDSLDRYGRGGMLGPFNVADGTVAAPGLSFTAQSNLGFYREATSVLGVSVAGVAAAKFRTTVIDLLKPVSLAGITGPVPGQVTLGDQLHLGAGTLAAPVLTINDTDSGFYSPSPGVIALVLDGVEVMRWTAGGASNSVPPGTMFDFGGTSTPAGYLPCNGSAISRTDYAALFAAIGTNWGAGDGSTTFNLPDMRRRSTVGAGGTFAAGPGVAVGSVGGSEMFNLSEAQLPPHLHTITDPGHKHGISDPGHAHAYTKTSNTQPGGAEGGARDSAGTLAGTTDVAATGITETTFNGAGITQTNATGTGAPVNQYHPCATVLKIIKF</sequence>
<dbReference type="InterPro" id="IPR011083">
    <property type="entry name" value="Phage_tail_collar_dom"/>
</dbReference>
<proteinExistence type="predicted"/>
<comment type="caution">
    <text evidence="3">The sequence shown here is derived from an EMBL/GenBank/DDBJ whole genome shotgun (WGS) entry which is preliminary data.</text>
</comment>
<dbReference type="RefSeq" id="WP_201676968.1">
    <property type="nucleotide sequence ID" value="NZ_JAEQNE010000008.1"/>
</dbReference>
<feature type="domain" description="Phage tail collar" evidence="2">
    <location>
        <begin position="180"/>
        <end position="235"/>
    </location>
</feature>
<dbReference type="Pfam" id="PF07484">
    <property type="entry name" value="Collar"/>
    <property type="match status" value="1"/>
</dbReference>
<evidence type="ECO:0000313" key="3">
    <source>
        <dbReference type="EMBL" id="MBL0394291.1"/>
    </source>
</evidence>